<dbReference type="Proteomes" id="UP000054495">
    <property type="component" value="Unassembled WGS sequence"/>
</dbReference>
<accession>A0A0D6M0A3</accession>
<protein>
    <submittedName>
        <fullName evidence="1">Uncharacterized protein</fullName>
    </submittedName>
</protein>
<name>A0A0D6M0A3_9BILA</name>
<gene>
    <name evidence="1" type="ORF">ANCCEY_03413</name>
</gene>
<organism evidence="1 2">
    <name type="scientific">Ancylostoma ceylanicum</name>
    <dbReference type="NCBI Taxonomy" id="53326"/>
    <lineage>
        <taxon>Eukaryota</taxon>
        <taxon>Metazoa</taxon>
        <taxon>Ecdysozoa</taxon>
        <taxon>Nematoda</taxon>
        <taxon>Chromadorea</taxon>
        <taxon>Rhabditida</taxon>
        <taxon>Rhabditina</taxon>
        <taxon>Rhabditomorpha</taxon>
        <taxon>Strongyloidea</taxon>
        <taxon>Ancylostomatidae</taxon>
        <taxon>Ancylostomatinae</taxon>
        <taxon>Ancylostoma</taxon>
    </lineage>
</organism>
<proteinExistence type="predicted"/>
<keyword evidence="2" id="KW-1185">Reference proteome</keyword>
<evidence type="ECO:0000313" key="1">
    <source>
        <dbReference type="EMBL" id="EPB77504.1"/>
    </source>
</evidence>
<dbReference type="EMBL" id="KE124835">
    <property type="protein sequence ID" value="EPB77504.1"/>
    <property type="molecule type" value="Genomic_DNA"/>
</dbReference>
<sequence length="145" mass="16123">MSAGLANTIEHVKGVANSVACALSRGVVPLTENVSPTHTEDEKVVYVVQGRWLEELRADRDFQPVIDAVEGGQDMEVRLPRHERKLSSRDFRIENGDFGLIQEDGSLALVVPETRMKKDLSKWCAQCQKCFLTNAKPVNTPTTET</sequence>
<reference evidence="1 2" key="1">
    <citation type="submission" date="2013-05" db="EMBL/GenBank/DDBJ databases">
        <title>Draft genome of the parasitic nematode Anyclostoma ceylanicum.</title>
        <authorList>
            <person name="Mitreva M."/>
        </authorList>
    </citation>
    <scope>NUCLEOTIDE SEQUENCE [LARGE SCALE GENOMIC DNA]</scope>
</reference>
<evidence type="ECO:0000313" key="2">
    <source>
        <dbReference type="Proteomes" id="UP000054495"/>
    </source>
</evidence>
<dbReference type="AlphaFoldDB" id="A0A0D6M0A3"/>